<evidence type="ECO:0000313" key="11">
    <source>
        <dbReference type="Proteomes" id="UP001362999"/>
    </source>
</evidence>
<comment type="similarity">
    <text evidence="2">Belongs to the Su(H) family.</text>
</comment>
<dbReference type="Proteomes" id="UP001362999">
    <property type="component" value="Unassembled WGS sequence"/>
</dbReference>
<comment type="caution">
    <text evidence="10">The sequence shown here is derived from an EMBL/GenBank/DDBJ whole genome shotgun (WGS) entry which is preliminary data.</text>
</comment>
<evidence type="ECO:0000259" key="9">
    <source>
        <dbReference type="SMART" id="SM01268"/>
    </source>
</evidence>
<name>A0AAV9ZI97_9AGAR</name>
<dbReference type="EMBL" id="JAWWNJ010000141">
    <property type="protein sequence ID" value="KAK6984187.1"/>
    <property type="molecule type" value="Genomic_DNA"/>
</dbReference>
<dbReference type="Pfam" id="PF09270">
    <property type="entry name" value="BTD"/>
    <property type="match status" value="1"/>
</dbReference>
<dbReference type="SUPFAM" id="SSF110217">
    <property type="entry name" value="DNA-binding protein LAG-1 (CSL)"/>
    <property type="match status" value="1"/>
</dbReference>
<dbReference type="GO" id="GO:0001228">
    <property type="term" value="F:DNA-binding transcription activator activity, RNA polymerase II-specific"/>
    <property type="evidence" value="ECO:0007669"/>
    <property type="project" value="InterPro"/>
</dbReference>
<dbReference type="InterPro" id="IPR015350">
    <property type="entry name" value="Beta-trefoil_DNA-bd_dom"/>
</dbReference>
<evidence type="ECO:0000256" key="5">
    <source>
        <dbReference type="ARBA" id="ARBA00023163"/>
    </source>
</evidence>
<keyword evidence="3" id="KW-0805">Transcription regulation</keyword>
<keyword evidence="11" id="KW-1185">Reference proteome</keyword>
<dbReference type="Pfam" id="PF09271">
    <property type="entry name" value="LAG1-DNAbind"/>
    <property type="match status" value="1"/>
</dbReference>
<evidence type="ECO:0000313" key="10">
    <source>
        <dbReference type="EMBL" id="KAK6984187.1"/>
    </source>
</evidence>
<dbReference type="Gene3D" id="2.80.10.50">
    <property type="match status" value="1"/>
</dbReference>
<organism evidence="10 11">
    <name type="scientific">Favolaschia claudopus</name>
    <dbReference type="NCBI Taxonomy" id="2862362"/>
    <lineage>
        <taxon>Eukaryota</taxon>
        <taxon>Fungi</taxon>
        <taxon>Dikarya</taxon>
        <taxon>Basidiomycota</taxon>
        <taxon>Agaricomycotina</taxon>
        <taxon>Agaricomycetes</taxon>
        <taxon>Agaricomycetidae</taxon>
        <taxon>Agaricales</taxon>
        <taxon>Marasmiineae</taxon>
        <taxon>Mycenaceae</taxon>
        <taxon>Favolaschia</taxon>
    </lineage>
</organism>
<keyword evidence="6" id="KW-0539">Nucleus</keyword>
<accession>A0AAV9ZI97</accession>
<feature type="compositionally biased region" description="Low complexity" evidence="7">
    <location>
        <begin position="14"/>
        <end position="34"/>
    </location>
</feature>
<dbReference type="SMART" id="SM01268">
    <property type="entry name" value="BTD"/>
    <property type="match status" value="1"/>
</dbReference>
<feature type="compositionally biased region" description="Polar residues" evidence="7">
    <location>
        <begin position="1"/>
        <end position="10"/>
    </location>
</feature>
<evidence type="ECO:0000259" key="8">
    <source>
        <dbReference type="SMART" id="SM01267"/>
    </source>
</evidence>
<dbReference type="InterPro" id="IPR036358">
    <property type="entry name" value="BTD_sf"/>
</dbReference>
<dbReference type="InterPro" id="IPR008967">
    <property type="entry name" value="p53-like_TF_DNA-bd_sf"/>
</dbReference>
<dbReference type="Gene3D" id="2.60.40.1450">
    <property type="entry name" value="LAG1, DNA binding domain"/>
    <property type="match status" value="1"/>
</dbReference>
<dbReference type="InterPro" id="IPR015351">
    <property type="entry name" value="RBP-J/Cbf11/Cbf12_DNA-bd"/>
</dbReference>
<feature type="domain" description="Beta-trefoil DNA-binding" evidence="9">
    <location>
        <begin position="187"/>
        <end position="364"/>
    </location>
</feature>
<dbReference type="SMART" id="SM01267">
    <property type="entry name" value="LAG1_DNAbind"/>
    <property type="match status" value="1"/>
</dbReference>
<gene>
    <name evidence="10" type="ORF">R3P38DRAFT_3107051</name>
</gene>
<evidence type="ECO:0000256" key="6">
    <source>
        <dbReference type="ARBA" id="ARBA00023242"/>
    </source>
</evidence>
<protein>
    <submittedName>
        <fullName evidence="10">Beta-trefoil</fullName>
    </submittedName>
</protein>
<reference evidence="10 11" key="1">
    <citation type="journal article" date="2024" name="J Genomics">
        <title>Draft genome sequencing and assembly of Favolaschia claudopus CIRM-BRFM 2984 isolated from oak limbs.</title>
        <authorList>
            <person name="Navarro D."/>
            <person name="Drula E."/>
            <person name="Chaduli D."/>
            <person name="Cazenave R."/>
            <person name="Ahrendt S."/>
            <person name="Wang J."/>
            <person name="Lipzen A."/>
            <person name="Daum C."/>
            <person name="Barry K."/>
            <person name="Grigoriev I.V."/>
            <person name="Favel A."/>
            <person name="Rosso M.N."/>
            <person name="Martin F."/>
        </authorList>
    </citation>
    <scope>NUCLEOTIDE SEQUENCE [LARGE SCALE GENOMIC DNA]</scope>
    <source>
        <strain evidence="10 11">CIRM-BRFM 2984</strain>
    </source>
</reference>
<sequence length="511" mass="55869">MSSPTGTSLPSALPQSSLTHSASQSASSPQHTTTLTEDPHAKIRRNIRDYVMEDLNRDMIMTTVVCLHAAVARRSYGNERRFLCPPPRVLVEGPAWQMKRQVLTMSVVSEHGENLCEHAEPLDNNMTSTFKVLYISGEARTKSVHLSLKISEPSNVDSDPGHTWATFNSAPILAIAKPSTTTSKMSTWIVSGKPVSLFHRIHSQTVSTRYMTMDHGTLSASKDAWSAFSMHIVPPATDTPSTGQLHPITHGCSIILTDTCSGISSPVLIVRKVSKGTVCQNDGNPVNQMEKIALQRVNSDGTRCYLSTPRLAFARREDNMHLSATGSSEQGESYALSFQPPHTRYQVENGVQIEVDDLDDHLCWTIVGISKLQYTFFDARALNDSPPHMPITPFPTLSTSPAYCEISNILELAGNFSYADSTTGERLLLDIYIGSLGPLPARTHQIEGVTGTTVAIVQMPSIGEVIRVLEKDTLKAAEGSSLPLLFIRPTDSVGYRMGPTMGLLRQALRVL</sequence>
<dbReference type="GO" id="GO:0005634">
    <property type="term" value="C:nucleus"/>
    <property type="evidence" value="ECO:0007669"/>
    <property type="project" value="UniProtKB-SubCell"/>
</dbReference>
<dbReference type="InterPro" id="IPR040159">
    <property type="entry name" value="CLS_fam"/>
</dbReference>
<evidence type="ECO:0000256" key="7">
    <source>
        <dbReference type="SAM" id="MobiDB-lite"/>
    </source>
</evidence>
<keyword evidence="4" id="KW-0238">DNA-binding</keyword>
<dbReference type="PANTHER" id="PTHR10665">
    <property type="entry name" value="RECOMBINING BINDING PROTEIN SUPPRESSOR OF HAIRLESS"/>
    <property type="match status" value="1"/>
</dbReference>
<proteinExistence type="inferred from homology"/>
<feature type="domain" description="RBP-J/Cbf11/Cbf12 DNA binding" evidence="8">
    <location>
        <begin position="63"/>
        <end position="188"/>
    </location>
</feature>
<keyword evidence="5" id="KW-0804">Transcription</keyword>
<dbReference type="SUPFAM" id="SSF49417">
    <property type="entry name" value="p53-like transcription factors"/>
    <property type="match status" value="1"/>
</dbReference>
<dbReference type="InterPro" id="IPR037095">
    <property type="entry name" value="RBP-J/Cbf11_DNA-bd_sf"/>
</dbReference>
<comment type="subcellular location">
    <subcellularLocation>
        <location evidence="1">Nucleus</location>
    </subcellularLocation>
</comment>
<evidence type="ECO:0000256" key="3">
    <source>
        <dbReference type="ARBA" id="ARBA00023015"/>
    </source>
</evidence>
<evidence type="ECO:0000256" key="2">
    <source>
        <dbReference type="ARBA" id="ARBA00009704"/>
    </source>
</evidence>
<dbReference type="AlphaFoldDB" id="A0AAV9ZI97"/>
<dbReference type="GO" id="GO:0000978">
    <property type="term" value="F:RNA polymerase II cis-regulatory region sequence-specific DNA binding"/>
    <property type="evidence" value="ECO:0007669"/>
    <property type="project" value="InterPro"/>
</dbReference>
<feature type="region of interest" description="Disordered" evidence="7">
    <location>
        <begin position="1"/>
        <end position="41"/>
    </location>
</feature>
<evidence type="ECO:0000256" key="4">
    <source>
        <dbReference type="ARBA" id="ARBA00023125"/>
    </source>
</evidence>
<evidence type="ECO:0000256" key="1">
    <source>
        <dbReference type="ARBA" id="ARBA00004123"/>
    </source>
</evidence>